<feature type="transmembrane region" description="Helical" evidence="1">
    <location>
        <begin position="45"/>
        <end position="67"/>
    </location>
</feature>
<reference evidence="2" key="1">
    <citation type="submission" date="2021-01" db="EMBL/GenBank/DDBJ databases">
        <authorList>
            <person name="Corre E."/>
            <person name="Pelletier E."/>
            <person name="Niang G."/>
            <person name="Scheremetjew M."/>
            <person name="Finn R."/>
            <person name="Kale V."/>
            <person name="Holt S."/>
            <person name="Cochrane G."/>
            <person name="Meng A."/>
            <person name="Brown T."/>
            <person name="Cohen L."/>
        </authorList>
    </citation>
    <scope>NUCLEOTIDE SEQUENCE</scope>
    <source>
        <strain evidence="2">ECT3854</strain>
    </source>
</reference>
<dbReference type="EMBL" id="HBFW01001445">
    <property type="protein sequence ID" value="CAD8929919.1"/>
    <property type="molecule type" value="Transcribed_RNA"/>
</dbReference>
<accession>A0A7S1CXF9</accession>
<feature type="transmembrane region" description="Helical" evidence="1">
    <location>
        <begin position="21"/>
        <end position="39"/>
    </location>
</feature>
<organism evidence="2">
    <name type="scientific">Cyclophora tenuis</name>
    <name type="common">Marine diatom</name>
    <dbReference type="NCBI Taxonomy" id="216820"/>
    <lineage>
        <taxon>Eukaryota</taxon>
        <taxon>Sar</taxon>
        <taxon>Stramenopiles</taxon>
        <taxon>Ochrophyta</taxon>
        <taxon>Bacillariophyta</taxon>
        <taxon>Fragilariophyceae</taxon>
        <taxon>Fragilariophycidae</taxon>
        <taxon>Cyclophorales</taxon>
        <taxon>Cyclophoraceae</taxon>
        <taxon>Cyclophora</taxon>
    </lineage>
</organism>
<proteinExistence type="predicted"/>
<keyword evidence="1" id="KW-0812">Transmembrane</keyword>
<name>A0A7S1CXF9_CYCTE</name>
<evidence type="ECO:0000256" key="1">
    <source>
        <dbReference type="SAM" id="Phobius"/>
    </source>
</evidence>
<evidence type="ECO:0000313" key="2">
    <source>
        <dbReference type="EMBL" id="CAD8929919.1"/>
    </source>
</evidence>
<keyword evidence="1" id="KW-0472">Membrane</keyword>
<protein>
    <submittedName>
        <fullName evidence="2">Uncharacterized protein</fullName>
    </submittedName>
</protein>
<dbReference type="AlphaFoldDB" id="A0A7S1CXF9"/>
<keyword evidence="1" id="KW-1133">Transmembrane helix</keyword>
<gene>
    <name evidence="2" type="ORF">CTEN0397_LOCUS939</name>
</gene>
<sequence length="105" mass="12232">MGVEGWYFMDCRGERESERDICHLVLLLVLLLHHFAAALDNNVATVIVYQCFGSHLFLFLLLIIIVGSKYQLAFLDKHILNRGEGYTNESFDFIQMIRWEHPCGR</sequence>